<dbReference type="EMBL" id="JPKZ01001757">
    <property type="protein sequence ID" value="KHN80210.1"/>
    <property type="molecule type" value="Genomic_DNA"/>
</dbReference>
<gene>
    <name evidence="2" type="ORF">Tcan_01875</name>
</gene>
<dbReference type="Proteomes" id="UP000031036">
    <property type="component" value="Unassembled WGS sequence"/>
</dbReference>
<sequence>MVVKQPHQSTDRTSEHSNSKQNAFLKRMAARGRSLPAPMAEAEAVGFVVVPDLFPPQAHYVVDRFTAIAIKFYDISKLDKLQCYQLLYAASTIIYCGNLIEQQCK</sequence>
<evidence type="ECO:0000313" key="3">
    <source>
        <dbReference type="Proteomes" id="UP000031036"/>
    </source>
</evidence>
<accession>A0A0B2VGX7</accession>
<name>A0A0B2VGX7_TOXCA</name>
<feature type="region of interest" description="Disordered" evidence="1">
    <location>
        <begin position="1"/>
        <end position="22"/>
    </location>
</feature>
<keyword evidence="3" id="KW-1185">Reference proteome</keyword>
<feature type="compositionally biased region" description="Basic and acidic residues" evidence="1">
    <location>
        <begin position="9"/>
        <end position="18"/>
    </location>
</feature>
<dbReference type="AlphaFoldDB" id="A0A0B2VGX7"/>
<reference evidence="2 3" key="1">
    <citation type="submission" date="2014-11" db="EMBL/GenBank/DDBJ databases">
        <title>Genetic blueprint of the zoonotic pathogen Toxocara canis.</title>
        <authorList>
            <person name="Zhu X.-Q."/>
            <person name="Korhonen P.K."/>
            <person name="Cai H."/>
            <person name="Young N.D."/>
            <person name="Nejsum P."/>
            <person name="von Samson-Himmelstjerna G."/>
            <person name="Boag P.R."/>
            <person name="Tan P."/>
            <person name="Li Q."/>
            <person name="Min J."/>
            <person name="Yang Y."/>
            <person name="Wang X."/>
            <person name="Fang X."/>
            <person name="Hall R.S."/>
            <person name="Hofmann A."/>
            <person name="Sternberg P.W."/>
            <person name="Jex A.R."/>
            <person name="Gasser R.B."/>
        </authorList>
    </citation>
    <scope>NUCLEOTIDE SEQUENCE [LARGE SCALE GENOMIC DNA]</scope>
    <source>
        <strain evidence="2">PN_DK_2014</strain>
    </source>
</reference>
<protein>
    <submittedName>
        <fullName evidence="2">Uncharacterized protein</fullName>
    </submittedName>
</protein>
<comment type="caution">
    <text evidence="2">The sequence shown here is derived from an EMBL/GenBank/DDBJ whole genome shotgun (WGS) entry which is preliminary data.</text>
</comment>
<evidence type="ECO:0000256" key="1">
    <source>
        <dbReference type="SAM" id="MobiDB-lite"/>
    </source>
</evidence>
<organism evidence="2 3">
    <name type="scientific">Toxocara canis</name>
    <name type="common">Canine roundworm</name>
    <dbReference type="NCBI Taxonomy" id="6265"/>
    <lineage>
        <taxon>Eukaryota</taxon>
        <taxon>Metazoa</taxon>
        <taxon>Ecdysozoa</taxon>
        <taxon>Nematoda</taxon>
        <taxon>Chromadorea</taxon>
        <taxon>Rhabditida</taxon>
        <taxon>Spirurina</taxon>
        <taxon>Ascaridomorpha</taxon>
        <taxon>Ascaridoidea</taxon>
        <taxon>Toxocaridae</taxon>
        <taxon>Toxocara</taxon>
    </lineage>
</organism>
<evidence type="ECO:0000313" key="2">
    <source>
        <dbReference type="EMBL" id="KHN80210.1"/>
    </source>
</evidence>
<proteinExistence type="predicted"/>